<keyword evidence="2 3" id="KW-0728">SH3 domain</keyword>
<dbReference type="GO" id="GO:0030479">
    <property type="term" value="C:actin cortical patch"/>
    <property type="evidence" value="ECO:0007669"/>
    <property type="project" value="TreeGrafter"/>
</dbReference>
<dbReference type="GO" id="GO:0051017">
    <property type="term" value="P:actin filament bundle assembly"/>
    <property type="evidence" value="ECO:0007669"/>
    <property type="project" value="TreeGrafter"/>
</dbReference>
<evidence type="ECO:0000256" key="3">
    <source>
        <dbReference type="PROSITE-ProRule" id="PRU00192"/>
    </source>
</evidence>
<dbReference type="OrthoDB" id="443981at2759"/>
<evidence type="ECO:0000256" key="2">
    <source>
        <dbReference type="ARBA" id="ARBA00022443"/>
    </source>
</evidence>
<comment type="caution">
    <text evidence="6">The sequence shown here is derived from an EMBL/GenBank/DDBJ whole genome shotgun (WGS) entry which is preliminary data.</text>
</comment>
<name>A0A1B7TJX9_9ASCO</name>
<dbReference type="Gene3D" id="2.30.30.40">
    <property type="entry name" value="SH3 Domains"/>
    <property type="match status" value="1"/>
</dbReference>
<dbReference type="InterPro" id="IPR007461">
    <property type="entry name" value="Ysc84_actin-binding"/>
</dbReference>
<feature type="domain" description="SH3" evidence="5">
    <location>
        <begin position="335"/>
        <end position="394"/>
    </location>
</feature>
<evidence type="ECO:0000313" key="7">
    <source>
        <dbReference type="Proteomes" id="UP000092321"/>
    </source>
</evidence>
<dbReference type="GO" id="GO:0035091">
    <property type="term" value="F:phosphatidylinositol binding"/>
    <property type="evidence" value="ECO:0007669"/>
    <property type="project" value="TreeGrafter"/>
</dbReference>
<dbReference type="Proteomes" id="UP000092321">
    <property type="component" value="Unassembled WGS sequence"/>
</dbReference>
<dbReference type="FunFam" id="2.30.30.40:FF:000100">
    <property type="entry name" value="SH3 domain-containing YSC84-like protein 1"/>
    <property type="match status" value="1"/>
</dbReference>
<keyword evidence="7" id="KW-1185">Reference proteome</keyword>
<gene>
    <name evidence="6" type="ORF">HANVADRAFT_35975</name>
</gene>
<evidence type="ECO:0000313" key="6">
    <source>
        <dbReference type="EMBL" id="OBA29051.1"/>
    </source>
</evidence>
<dbReference type="AlphaFoldDB" id="A0A1B7TJX9"/>
<dbReference type="SUPFAM" id="SSF50044">
    <property type="entry name" value="SH3-domain"/>
    <property type="match status" value="1"/>
</dbReference>
<accession>A0A1B7TJX9</accession>
<dbReference type="GO" id="GO:0051015">
    <property type="term" value="F:actin filament binding"/>
    <property type="evidence" value="ECO:0007669"/>
    <property type="project" value="TreeGrafter"/>
</dbReference>
<dbReference type="InterPro" id="IPR001452">
    <property type="entry name" value="SH3_domain"/>
</dbReference>
<proteinExistence type="inferred from homology"/>
<evidence type="ECO:0000256" key="4">
    <source>
        <dbReference type="SAM" id="MobiDB-lite"/>
    </source>
</evidence>
<organism evidence="6 7">
    <name type="scientific">Hanseniaspora valbyensis NRRL Y-1626</name>
    <dbReference type="NCBI Taxonomy" id="766949"/>
    <lineage>
        <taxon>Eukaryota</taxon>
        <taxon>Fungi</taxon>
        <taxon>Dikarya</taxon>
        <taxon>Ascomycota</taxon>
        <taxon>Saccharomycotina</taxon>
        <taxon>Saccharomycetes</taxon>
        <taxon>Saccharomycodales</taxon>
        <taxon>Saccharomycodaceae</taxon>
        <taxon>Hanseniaspora</taxon>
    </lineage>
</organism>
<dbReference type="EMBL" id="LXPE01000001">
    <property type="protein sequence ID" value="OBA29051.1"/>
    <property type="molecule type" value="Genomic_DNA"/>
</dbReference>
<reference evidence="7" key="1">
    <citation type="journal article" date="2016" name="Proc. Natl. Acad. Sci. U.S.A.">
        <title>Comparative genomics of biotechnologically important yeasts.</title>
        <authorList>
            <person name="Riley R."/>
            <person name="Haridas S."/>
            <person name="Wolfe K.H."/>
            <person name="Lopes M.R."/>
            <person name="Hittinger C.T."/>
            <person name="Goeker M."/>
            <person name="Salamov A.A."/>
            <person name="Wisecaver J.H."/>
            <person name="Long T.M."/>
            <person name="Calvey C.H."/>
            <person name="Aerts A.L."/>
            <person name="Barry K.W."/>
            <person name="Choi C."/>
            <person name="Clum A."/>
            <person name="Coughlan A.Y."/>
            <person name="Deshpande S."/>
            <person name="Douglass A.P."/>
            <person name="Hanson S.J."/>
            <person name="Klenk H.-P."/>
            <person name="LaButti K.M."/>
            <person name="Lapidus A."/>
            <person name="Lindquist E.A."/>
            <person name="Lipzen A.M."/>
            <person name="Meier-Kolthoff J.P."/>
            <person name="Ohm R.A."/>
            <person name="Otillar R.P."/>
            <person name="Pangilinan J.L."/>
            <person name="Peng Y."/>
            <person name="Rokas A."/>
            <person name="Rosa C.A."/>
            <person name="Scheuner C."/>
            <person name="Sibirny A.A."/>
            <person name="Slot J.C."/>
            <person name="Stielow J.B."/>
            <person name="Sun H."/>
            <person name="Kurtzman C.P."/>
            <person name="Blackwell M."/>
            <person name="Grigoriev I.V."/>
            <person name="Jeffries T.W."/>
        </authorList>
    </citation>
    <scope>NUCLEOTIDE SEQUENCE [LARGE SCALE GENOMIC DNA]</scope>
    <source>
        <strain evidence="7">NRRL Y-1626</strain>
    </source>
</reference>
<dbReference type="PRINTS" id="PR00452">
    <property type="entry name" value="SH3DOMAIN"/>
</dbReference>
<dbReference type="GO" id="GO:0051666">
    <property type="term" value="P:actin cortical patch localization"/>
    <property type="evidence" value="ECO:0007669"/>
    <property type="project" value="TreeGrafter"/>
</dbReference>
<feature type="region of interest" description="Disordered" evidence="4">
    <location>
        <begin position="252"/>
        <end position="287"/>
    </location>
</feature>
<dbReference type="PROSITE" id="PS50002">
    <property type="entry name" value="SH3"/>
    <property type="match status" value="1"/>
</dbReference>
<dbReference type="SMART" id="SM00326">
    <property type="entry name" value="SH3"/>
    <property type="match status" value="1"/>
</dbReference>
<dbReference type="Pfam" id="PF04366">
    <property type="entry name" value="Ysc84"/>
    <property type="match status" value="1"/>
</dbReference>
<evidence type="ECO:0000256" key="1">
    <source>
        <dbReference type="ARBA" id="ARBA00007761"/>
    </source>
</evidence>
<dbReference type="InterPro" id="IPR036028">
    <property type="entry name" value="SH3-like_dom_sf"/>
</dbReference>
<protein>
    <submittedName>
        <fullName evidence="6">DUF500-domain-containing protein</fullName>
    </submittedName>
</protein>
<dbReference type="PANTHER" id="PTHR15629">
    <property type="entry name" value="SH3YL1 PROTEIN"/>
    <property type="match status" value="1"/>
</dbReference>
<dbReference type="PANTHER" id="PTHR15629:SF2">
    <property type="entry name" value="SH3 DOMAIN-CONTAINING YSC84-LIKE PROTEIN 1"/>
    <property type="match status" value="1"/>
</dbReference>
<dbReference type="InterPro" id="IPR033643">
    <property type="entry name" value="SYLF_SH3YL1-like"/>
</dbReference>
<feature type="compositionally biased region" description="Acidic residues" evidence="4">
    <location>
        <begin position="278"/>
        <end position="287"/>
    </location>
</feature>
<dbReference type="InterPro" id="IPR051702">
    <property type="entry name" value="SH3_domain_YSC84-like"/>
</dbReference>
<evidence type="ECO:0000259" key="5">
    <source>
        <dbReference type="PROSITE" id="PS50002"/>
    </source>
</evidence>
<dbReference type="CDD" id="cd11525">
    <property type="entry name" value="SYLF_SH3YL1_like"/>
    <property type="match status" value="1"/>
</dbReference>
<dbReference type="CDD" id="cd11842">
    <property type="entry name" value="SH3_Ysc84p_like"/>
    <property type="match status" value="1"/>
</dbReference>
<comment type="similarity">
    <text evidence="1">Belongs to the SH3YL1 family.</text>
</comment>
<dbReference type="Pfam" id="PF00018">
    <property type="entry name" value="SH3_1"/>
    <property type="match status" value="1"/>
</dbReference>
<sequence>MGINNPIPRSLKNETKKATNILRSFIKPNQVLGPNDLIPPQVLKNCKGLIVLTVLKGAFLFGGRVGSGVIISRLRDGSWSGPSGVILGGGSAGGQVGGELTDFVFCLMTDAAVNSFKQFGSVTLGGNLSIAAGMIGRSGEASVAANHKAASSIFSYAKTKGAFAGVSLEGSVLLERRECNRKVYGSTCTAEQILDGRVEPPEFAEPLYRLLESKAFSYDVGRARSSSSRSSWSDDYDYDSDSNFEEELDGYRRQYGDTSGSTRGNGYRRGSSARSNSEDDFDNDFERDDSARSYYKSAARRERIHNSSSKWEDDIYDREPRYSRPQSSKPNFGLSNVPQARALFTFDGEEEGDLSFRKGDTINIIKKSESSNDWWTGELNGQEGIFPANYVQMI</sequence>